<evidence type="ECO:0000313" key="4">
    <source>
        <dbReference type="EMBL" id="CAE0660612.1"/>
    </source>
</evidence>
<comment type="similarity">
    <text evidence="1">Belongs to the TRAPPC13 family.</text>
</comment>
<dbReference type="GO" id="GO:1990072">
    <property type="term" value="C:TRAPPIII protein complex"/>
    <property type="evidence" value="ECO:0007669"/>
    <property type="project" value="TreeGrafter"/>
</dbReference>
<proteinExistence type="inferred from homology"/>
<dbReference type="PANTHER" id="PTHR13134:SF3">
    <property type="entry name" value="TRAFFICKING PROTEIN PARTICLE COMPLEX SUBUNIT 13"/>
    <property type="match status" value="1"/>
</dbReference>
<accession>A0A7S3YSK4</accession>
<dbReference type="InterPro" id="IPR055428">
    <property type="entry name" value="TRAPPC13_C"/>
</dbReference>
<dbReference type="PANTHER" id="PTHR13134">
    <property type="entry name" value="TRAFFICKING PROTEIN PARTICLE COMPLEX SUBUNIT 13"/>
    <property type="match status" value="1"/>
</dbReference>
<dbReference type="InterPro" id="IPR010378">
    <property type="entry name" value="TRAPPC13"/>
</dbReference>
<dbReference type="EMBL" id="HBIV01016772">
    <property type="protein sequence ID" value="CAE0660612.1"/>
    <property type="molecule type" value="Transcribed_RNA"/>
</dbReference>
<evidence type="ECO:0000259" key="2">
    <source>
        <dbReference type="Pfam" id="PF06159"/>
    </source>
</evidence>
<evidence type="ECO:0000256" key="1">
    <source>
        <dbReference type="ARBA" id="ARBA00010785"/>
    </source>
</evidence>
<feature type="domain" description="Trafficking protein particle complex subunit 13 C-terminal" evidence="3">
    <location>
        <begin position="307"/>
        <end position="403"/>
    </location>
</feature>
<sequence>MTSTYNTRQLEPPSQAPPLGSELFNLKVMRFPQPSLKTNANVIGMLNEGELLADERAAEGHTYHTCDSISSALGLVSERKKVYLGENSRMCVIITHNSNYAVSSVGVRIEVQTQKSRQILVDSMQSPRDLNAGQTFDYFLDFKLRDPGENALVCCVFYRDEDNQIKNFQKFFRFAVDEPFRVDTKLIGELGGSDTCMLAQIALTNLSADNILIEDLSFGSKGSVVASEVKPDGTAPKTSLVKPQSVQCFGFRLNSSDQKDKRRGGELGSIEIRWRRAGHVGVLRTKSLNLPDNQKHPRCTLRAVDAPGSVFLESVFHVTLEVECFSPKPVHVRLSMTSHKHLSIIAAGRADLSCGVLSQGQKKRIEIALMPLALGIQRIAGFKLKCPNIGWSADYDNLHQVCVMKHGATAEEKKAE</sequence>
<gene>
    <name evidence="4" type="ORF">LGLO00237_LOCUS12197</name>
</gene>
<reference evidence="4" key="1">
    <citation type="submission" date="2021-01" db="EMBL/GenBank/DDBJ databases">
        <authorList>
            <person name="Corre E."/>
            <person name="Pelletier E."/>
            <person name="Niang G."/>
            <person name="Scheremetjew M."/>
            <person name="Finn R."/>
            <person name="Kale V."/>
            <person name="Holt S."/>
            <person name="Cochrane G."/>
            <person name="Meng A."/>
            <person name="Brown T."/>
            <person name="Cohen L."/>
        </authorList>
    </citation>
    <scope>NUCLEOTIDE SEQUENCE</scope>
    <source>
        <strain evidence="4">CCCM811</strain>
    </source>
</reference>
<protein>
    <submittedName>
        <fullName evidence="4">Uncharacterized protein</fullName>
    </submittedName>
</protein>
<dbReference type="InterPro" id="IPR055427">
    <property type="entry name" value="TRAPPC13_N"/>
</dbReference>
<feature type="domain" description="Trafficking protein particle complex subunit 13 N-terminal" evidence="2">
    <location>
        <begin position="24"/>
        <end position="176"/>
    </location>
</feature>
<dbReference type="AlphaFoldDB" id="A0A7S3YSK4"/>
<dbReference type="Pfam" id="PF06159">
    <property type="entry name" value="TRAPPC13_N"/>
    <property type="match status" value="1"/>
</dbReference>
<dbReference type="Pfam" id="PF23643">
    <property type="entry name" value="TRAPPC13_C"/>
    <property type="match status" value="1"/>
</dbReference>
<name>A0A7S3YSK4_9EUKA</name>
<evidence type="ECO:0000259" key="3">
    <source>
        <dbReference type="Pfam" id="PF23643"/>
    </source>
</evidence>
<organism evidence="4">
    <name type="scientific">Lotharella globosa</name>
    <dbReference type="NCBI Taxonomy" id="91324"/>
    <lineage>
        <taxon>Eukaryota</taxon>
        <taxon>Sar</taxon>
        <taxon>Rhizaria</taxon>
        <taxon>Cercozoa</taxon>
        <taxon>Chlorarachniophyceae</taxon>
        <taxon>Lotharella</taxon>
    </lineage>
</organism>